<evidence type="ECO:0000256" key="1">
    <source>
        <dbReference type="SAM" id="MobiDB-lite"/>
    </source>
</evidence>
<name>A0A0E9S303_ANGAN</name>
<proteinExistence type="predicted"/>
<organism evidence="2">
    <name type="scientific">Anguilla anguilla</name>
    <name type="common">European freshwater eel</name>
    <name type="synonym">Muraena anguilla</name>
    <dbReference type="NCBI Taxonomy" id="7936"/>
    <lineage>
        <taxon>Eukaryota</taxon>
        <taxon>Metazoa</taxon>
        <taxon>Chordata</taxon>
        <taxon>Craniata</taxon>
        <taxon>Vertebrata</taxon>
        <taxon>Euteleostomi</taxon>
        <taxon>Actinopterygii</taxon>
        <taxon>Neopterygii</taxon>
        <taxon>Teleostei</taxon>
        <taxon>Anguilliformes</taxon>
        <taxon>Anguillidae</taxon>
        <taxon>Anguilla</taxon>
    </lineage>
</organism>
<reference evidence="2" key="2">
    <citation type="journal article" date="2015" name="Fish Shellfish Immunol.">
        <title>Early steps in the European eel (Anguilla anguilla)-Vibrio vulnificus interaction in the gills: Role of the RtxA13 toxin.</title>
        <authorList>
            <person name="Callol A."/>
            <person name="Pajuelo D."/>
            <person name="Ebbesson L."/>
            <person name="Teles M."/>
            <person name="MacKenzie S."/>
            <person name="Amaro C."/>
        </authorList>
    </citation>
    <scope>NUCLEOTIDE SEQUENCE</scope>
</reference>
<protein>
    <submittedName>
        <fullName evidence="2">Uncharacterized protein</fullName>
    </submittedName>
</protein>
<accession>A0A0E9S303</accession>
<reference evidence="2" key="1">
    <citation type="submission" date="2014-11" db="EMBL/GenBank/DDBJ databases">
        <authorList>
            <person name="Amaro Gonzalez C."/>
        </authorList>
    </citation>
    <scope>NUCLEOTIDE SEQUENCE</scope>
</reference>
<feature type="compositionally biased region" description="Basic residues" evidence="1">
    <location>
        <begin position="8"/>
        <end position="17"/>
    </location>
</feature>
<feature type="region of interest" description="Disordered" evidence="1">
    <location>
        <begin position="1"/>
        <end position="23"/>
    </location>
</feature>
<dbReference type="AlphaFoldDB" id="A0A0E9S303"/>
<evidence type="ECO:0000313" key="2">
    <source>
        <dbReference type="EMBL" id="JAH35676.1"/>
    </source>
</evidence>
<sequence length="46" mass="5299">MERQQRVRRDRPRRGRSGLRGVTRGYGDVFIPAQVSTCVSRRAHAC</sequence>
<dbReference type="EMBL" id="GBXM01072901">
    <property type="protein sequence ID" value="JAH35676.1"/>
    <property type="molecule type" value="Transcribed_RNA"/>
</dbReference>